<name>A0ABP9XQ47_9FUNG</name>
<protein>
    <recommendedName>
        <fullName evidence="3">Adhesin domain-containing protein</fullName>
    </recommendedName>
</protein>
<gene>
    <name evidence="1" type="ORF">HPULCUR_002284</name>
</gene>
<dbReference type="EMBL" id="BAABUJ010000007">
    <property type="protein sequence ID" value="GAA5796906.1"/>
    <property type="molecule type" value="Genomic_DNA"/>
</dbReference>
<keyword evidence="2" id="KW-1185">Reference proteome</keyword>
<accession>A0ABP9XQ47</accession>
<organism evidence="1 2">
    <name type="scientific">Helicostylum pulchrum</name>
    <dbReference type="NCBI Taxonomy" id="562976"/>
    <lineage>
        <taxon>Eukaryota</taxon>
        <taxon>Fungi</taxon>
        <taxon>Fungi incertae sedis</taxon>
        <taxon>Mucoromycota</taxon>
        <taxon>Mucoromycotina</taxon>
        <taxon>Mucoromycetes</taxon>
        <taxon>Mucorales</taxon>
        <taxon>Mucorineae</taxon>
        <taxon>Mucoraceae</taxon>
        <taxon>Helicostylum</taxon>
    </lineage>
</organism>
<sequence length="242" mass="26819">MSLLSEASKNENGSLYKVKKSDKPLVLVETWSGHTLEFHNQQEPILVIGSIIAYDTILLENIKGDIIVDGSIVSFQDISVKIDRGKLAVRGICMAADNTMTIEASNSPLQLQCMLGARKLNIKLKHAPLVLNQVTLIETLRIRATETSVEVHIVDIKNSSANIDIETSYASVTVYLSRQFYGKFNIESKGGIVSIINNSRAGILDYKLRKPSHIEGYFKHRTSYDHSIVIKTSLGPVTLHIV</sequence>
<dbReference type="Proteomes" id="UP001476247">
    <property type="component" value="Unassembled WGS sequence"/>
</dbReference>
<proteinExistence type="predicted"/>
<evidence type="ECO:0008006" key="3">
    <source>
        <dbReference type="Google" id="ProtNLM"/>
    </source>
</evidence>
<evidence type="ECO:0000313" key="1">
    <source>
        <dbReference type="EMBL" id="GAA5796906.1"/>
    </source>
</evidence>
<comment type="caution">
    <text evidence="1">The sequence shown here is derived from an EMBL/GenBank/DDBJ whole genome shotgun (WGS) entry which is preliminary data.</text>
</comment>
<reference evidence="1 2" key="1">
    <citation type="submission" date="2024-04" db="EMBL/GenBank/DDBJ databases">
        <title>genome sequences of Mucor flavus KT1a and Helicostylum pulchrum KT1b strains isolation_sourced from the surface of a dry-aged beef.</title>
        <authorList>
            <person name="Toyotome T."/>
            <person name="Hosono M."/>
            <person name="Torimaru M."/>
            <person name="Fukuda K."/>
            <person name="Mikami N."/>
        </authorList>
    </citation>
    <scope>NUCLEOTIDE SEQUENCE [LARGE SCALE GENOMIC DNA]</scope>
    <source>
        <strain evidence="1 2">KT1b</strain>
    </source>
</reference>
<evidence type="ECO:0000313" key="2">
    <source>
        <dbReference type="Proteomes" id="UP001476247"/>
    </source>
</evidence>